<reference evidence="5 6" key="1">
    <citation type="submission" date="2023-06" db="EMBL/GenBank/DDBJ databases">
        <authorList>
            <person name="Yushchuk O."/>
            <person name="Binda E."/>
            <person name="Ruckert-Reed C."/>
            <person name="Fedorenko V."/>
            <person name="Kalinowski J."/>
            <person name="Marinelli F."/>
        </authorList>
    </citation>
    <scope>NUCLEOTIDE SEQUENCE [LARGE SCALE GENOMIC DNA]</scope>
    <source>
        <strain evidence="5 6">NRRL 3884</strain>
    </source>
</reference>
<dbReference type="EMBL" id="CP126980">
    <property type="protein sequence ID" value="WIM92670.1"/>
    <property type="molecule type" value="Genomic_DNA"/>
</dbReference>
<dbReference type="InterPro" id="IPR036388">
    <property type="entry name" value="WH-like_DNA-bd_sf"/>
</dbReference>
<dbReference type="SUPFAM" id="SSF46894">
    <property type="entry name" value="C-terminal effector domain of the bipartite response regulators"/>
    <property type="match status" value="1"/>
</dbReference>
<dbReference type="Gene3D" id="3.40.50.1820">
    <property type="entry name" value="alpha/beta hydrolase"/>
    <property type="match status" value="1"/>
</dbReference>
<gene>
    <name evidence="5" type="ORF">ACTOB_004623</name>
</gene>
<dbReference type="Pfam" id="PF00561">
    <property type="entry name" value="Abhydrolase_1"/>
    <property type="match status" value="1"/>
</dbReference>
<sequence>MDSPPLRFARTEDGVTLGYQMFGSGPVLVWMPSLSNIVAQWRIPAIRAAYQALARQVTLVLYDGRGTGSSDRRIDLGDLGVPAHLRDLHAVLDHAGIARASLLGYYHATATAIAFAARRPERVDRLVLFGGAPRMREAMLPAQTQALLSLIEQDWDLFADAAAAAWLGWDTGPSNRWTAEAFRTATTAPVAKAWFAAAERIDVTGDLPRVRAPALVLHRQGHQQIPVEVFRRLAAALPDARLVELPGSTPTLFLEDPAADLGLVTGFLTTGTVTAVAARSTGTDTRVAGHPLTPRERQVLGLLPDGDSNAELARRLGIAVHTVERHLASIYRKIGARGRADAVAYALRRVTDFRHPS</sequence>
<protein>
    <submittedName>
        <fullName evidence="5">Alpha/beta fold hydrolase</fullName>
    </submittedName>
</protein>
<organism evidence="5 6">
    <name type="scientific">Actinoplanes oblitus</name>
    <dbReference type="NCBI Taxonomy" id="3040509"/>
    <lineage>
        <taxon>Bacteria</taxon>
        <taxon>Bacillati</taxon>
        <taxon>Actinomycetota</taxon>
        <taxon>Actinomycetes</taxon>
        <taxon>Micromonosporales</taxon>
        <taxon>Micromonosporaceae</taxon>
        <taxon>Actinoplanes</taxon>
    </lineage>
</organism>
<dbReference type="RefSeq" id="WP_284913877.1">
    <property type="nucleotide sequence ID" value="NZ_CP126980.1"/>
</dbReference>
<name>A0ABY8WAC2_9ACTN</name>
<feature type="domain" description="HTH luxR-type" evidence="4">
    <location>
        <begin position="285"/>
        <end position="350"/>
    </location>
</feature>
<evidence type="ECO:0000256" key="1">
    <source>
        <dbReference type="ARBA" id="ARBA00023015"/>
    </source>
</evidence>
<dbReference type="Proteomes" id="UP001240150">
    <property type="component" value="Chromosome"/>
</dbReference>
<evidence type="ECO:0000313" key="6">
    <source>
        <dbReference type="Proteomes" id="UP001240150"/>
    </source>
</evidence>
<keyword evidence="2" id="KW-0238">DNA-binding</keyword>
<keyword evidence="1" id="KW-0805">Transcription regulation</keyword>
<keyword evidence="5" id="KW-0378">Hydrolase</keyword>
<dbReference type="CDD" id="cd06170">
    <property type="entry name" value="LuxR_C_like"/>
    <property type="match status" value="1"/>
</dbReference>
<dbReference type="PROSITE" id="PS50043">
    <property type="entry name" value="HTH_LUXR_2"/>
    <property type="match status" value="1"/>
</dbReference>
<dbReference type="InterPro" id="IPR016032">
    <property type="entry name" value="Sig_transdc_resp-reg_C-effctor"/>
</dbReference>
<dbReference type="InterPro" id="IPR029058">
    <property type="entry name" value="AB_hydrolase_fold"/>
</dbReference>
<accession>A0ABY8WAC2</accession>
<evidence type="ECO:0000256" key="3">
    <source>
        <dbReference type="ARBA" id="ARBA00023163"/>
    </source>
</evidence>
<evidence type="ECO:0000259" key="4">
    <source>
        <dbReference type="PROSITE" id="PS50043"/>
    </source>
</evidence>
<dbReference type="GO" id="GO:0016787">
    <property type="term" value="F:hydrolase activity"/>
    <property type="evidence" value="ECO:0007669"/>
    <property type="project" value="UniProtKB-KW"/>
</dbReference>
<keyword evidence="6" id="KW-1185">Reference proteome</keyword>
<evidence type="ECO:0000313" key="5">
    <source>
        <dbReference type="EMBL" id="WIM92670.1"/>
    </source>
</evidence>
<dbReference type="PANTHER" id="PTHR44688:SF16">
    <property type="entry name" value="DNA-BINDING TRANSCRIPTIONAL ACTIVATOR DEVR_DOSR"/>
    <property type="match status" value="1"/>
</dbReference>
<proteinExistence type="predicted"/>
<dbReference type="PRINTS" id="PR00038">
    <property type="entry name" value="HTHLUXR"/>
</dbReference>
<dbReference type="PRINTS" id="PR00111">
    <property type="entry name" value="ABHYDROLASE"/>
</dbReference>
<evidence type="ECO:0000256" key="2">
    <source>
        <dbReference type="ARBA" id="ARBA00023125"/>
    </source>
</evidence>
<dbReference type="InterPro" id="IPR000792">
    <property type="entry name" value="Tscrpt_reg_LuxR_C"/>
</dbReference>
<dbReference type="Pfam" id="PF00196">
    <property type="entry name" value="GerE"/>
    <property type="match status" value="1"/>
</dbReference>
<dbReference type="InterPro" id="IPR000073">
    <property type="entry name" value="AB_hydrolase_1"/>
</dbReference>
<dbReference type="PANTHER" id="PTHR44688">
    <property type="entry name" value="DNA-BINDING TRANSCRIPTIONAL ACTIVATOR DEVR_DOSR"/>
    <property type="match status" value="1"/>
</dbReference>
<dbReference type="SMART" id="SM00421">
    <property type="entry name" value="HTH_LUXR"/>
    <property type="match status" value="1"/>
</dbReference>
<keyword evidence="3" id="KW-0804">Transcription</keyword>
<dbReference type="SUPFAM" id="SSF53474">
    <property type="entry name" value="alpha/beta-Hydrolases"/>
    <property type="match status" value="1"/>
</dbReference>
<dbReference type="Gene3D" id="1.10.10.10">
    <property type="entry name" value="Winged helix-like DNA-binding domain superfamily/Winged helix DNA-binding domain"/>
    <property type="match status" value="1"/>
</dbReference>